<gene>
    <name evidence="3" type="ORF">G3I59_20810</name>
</gene>
<comment type="caution">
    <text evidence="3">The sequence shown here is derived from an EMBL/GenBank/DDBJ whole genome shotgun (WGS) entry which is preliminary data.</text>
</comment>
<dbReference type="InterPro" id="IPR025736">
    <property type="entry name" value="PucR_C-HTH_dom"/>
</dbReference>
<dbReference type="Pfam" id="PF07905">
    <property type="entry name" value="PucR"/>
    <property type="match status" value="1"/>
</dbReference>
<dbReference type="PANTHER" id="PTHR33744:SF7">
    <property type="entry name" value="PUCR FAMILY TRANSCRIPTIONAL REGULATOR"/>
    <property type="match status" value="1"/>
</dbReference>
<feature type="domain" description="Purine catabolism PurC-like" evidence="1">
    <location>
        <begin position="13"/>
        <end position="125"/>
    </location>
</feature>
<dbReference type="InterPro" id="IPR042070">
    <property type="entry name" value="PucR_C-HTH_sf"/>
</dbReference>
<dbReference type="Proteomes" id="UP000470404">
    <property type="component" value="Unassembled WGS sequence"/>
</dbReference>
<dbReference type="Pfam" id="PF13556">
    <property type="entry name" value="HTH_30"/>
    <property type="match status" value="1"/>
</dbReference>
<accession>A0ABX0BR20</accession>
<dbReference type="Gene3D" id="1.10.10.2840">
    <property type="entry name" value="PucR C-terminal helix-turn-helix domain"/>
    <property type="match status" value="1"/>
</dbReference>
<evidence type="ECO:0000259" key="1">
    <source>
        <dbReference type="Pfam" id="PF07905"/>
    </source>
</evidence>
<organism evidence="3 4">
    <name type="scientific">Amycolatopsis rubida</name>
    <dbReference type="NCBI Taxonomy" id="112413"/>
    <lineage>
        <taxon>Bacteria</taxon>
        <taxon>Bacillati</taxon>
        <taxon>Actinomycetota</taxon>
        <taxon>Actinomycetes</taxon>
        <taxon>Pseudonocardiales</taxon>
        <taxon>Pseudonocardiaceae</taxon>
        <taxon>Amycolatopsis</taxon>
    </lineage>
</organism>
<dbReference type="InterPro" id="IPR051448">
    <property type="entry name" value="CdaR-like_regulators"/>
</dbReference>
<feature type="domain" description="PucR C-terminal helix-turn-helix" evidence="2">
    <location>
        <begin position="429"/>
        <end position="487"/>
    </location>
</feature>
<reference evidence="3 4" key="1">
    <citation type="submission" date="2020-01" db="EMBL/GenBank/DDBJ databases">
        <title>Insect and environment-associated Actinomycetes.</title>
        <authorList>
            <person name="Currrie C."/>
            <person name="Chevrette M."/>
            <person name="Carlson C."/>
            <person name="Stubbendieck R."/>
            <person name="Wendt-Pienkowski E."/>
        </authorList>
    </citation>
    <scope>NUCLEOTIDE SEQUENCE [LARGE SCALE GENOMIC DNA]</scope>
    <source>
        <strain evidence="3 4">SID8386</strain>
    </source>
</reference>
<dbReference type="InterPro" id="IPR012914">
    <property type="entry name" value="PucR_dom"/>
</dbReference>
<evidence type="ECO:0000259" key="2">
    <source>
        <dbReference type="Pfam" id="PF13556"/>
    </source>
</evidence>
<dbReference type="PANTHER" id="PTHR33744">
    <property type="entry name" value="CARBOHYDRATE DIACID REGULATOR"/>
    <property type="match status" value="1"/>
</dbReference>
<dbReference type="EMBL" id="JAAGNC010000095">
    <property type="protein sequence ID" value="NEC57975.1"/>
    <property type="molecule type" value="Genomic_DNA"/>
</dbReference>
<evidence type="ECO:0000313" key="4">
    <source>
        <dbReference type="Proteomes" id="UP000470404"/>
    </source>
</evidence>
<keyword evidence="4" id="KW-1185">Reference proteome</keyword>
<evidence type="ECO:0000313" key="3">
    <source>
        <dbReference type="EMBL" id="NEC57975.1"/>
    </source>
</evidence>
<sequence>MTARSVPVRWLVEQRQLGLSVAGGEKGLDREIGWAHSIELADPRRWLRGGELLLTTGLRLPPGDGRRYLQRLAEAGVAALGFGVGLSHAAIPAQLVEAAGELALPVLEVPLRTPFVAIVRTVTDRLAEQEYEGVVRASRALPRMTRAALRGGPAAVVRSLVAATGSDVVLCAPNGNVLAAHPPAAANLPVRDDLAAACRNAGTTCSRAGAHGVVTVHPIRAGRRVRALLVLAARRDLASADHLLIGHAVSLIAMEQEGPPGMRETRRELSGLVLSLVLEGDLDAAKAERYLRLAGLPVGDELVVLAIRGPLVAVPDLPHVAAARDGYAVVVLPGDPAVEQWLREIRRTGGTPAIGLARTSVVSGLAAAARKADVAAGVAQAQRKTLVEFDALAGRILAGHPQTRAVLHAVAETRLRPLAEVDEAGGTALVMTLQSFLEHHGQWEAASAALGVHRHTLRNRMERIQELLGTDLASAHVRAELLLALTAWRPSHLRSDGRAQH</sequence>
<protein>
    <submittedName>
        <fullName evidence="3">PucR family transcriptional regulator</fullName>
    </submittedName>
</protein>
<proteinExistence type="predicted"/>
<name>A0ABX0BR20_9PSEU</name>